<sequence length="465" mass="51131">MPRILFALVSAILVGTSARAADPPRPNVLFVIADDLNCDLGCYGHKVVKSPNIDRLAAGGVRFDRAYVQYTVCNPSRSSFLTGLRPTTTRVLDNATHVRKTLPDVVTLPELFRKNGYEAVGLGKVFHRGLSPDDTKKEMDDPKSFDRVFYGMTTAAGNKGTGRNLTGGALEWCRWLAADGADNEQADGQLADEAVRILGEKRDKPLFLTVGFYRPHDPFQSPKKYFDLYDNATFELPKSPAGYKPPSALSLGGGAFKNAFDKFTDTERREFLHAYYAGVSFADAQVGQLLDALDKNKLAENTIVVFIGDHGYELGVRNWWNKNTLFERSCRTPLIVRVPGAKGNGKPTAAMAEFIDLYPTLADVCGLAGVPQQLEGTSFRKVLDDPTAKHKAAALTVVKRAAVMGRSVRTDQYRYTEWDGGKKGAELYDHAADPGEWVNLADRKELEATRGELSALIQRTEAGTR</sequence>
<reference evidence="10" key="1">
    <citation type="submission" date="2019-08" db="EMBL/GenBank/DDBJ databases">
        <title>Limnoglobus roseus gen. nov., sp. nov., a novel freshwater planctomycete with a giant genome from the family Gemmataceae.</title>
        <authorList>
            <person name="Kulichevskaya I.S."/>
            <person name="Naumoff D.G."/>
            <person name="Miroshnikov K."/>
            <person name="Ivanova A."/>
            <person name="Philippov D.A."/>
            <person name="Hakobyan A."/>
            <person name="Rijpstra I.C."/>
            <person name="Sinninghe Damste J.S."/>
            <person name="Liesack W."/>
            <person name="Dedysh S.N."/>
        </authorList>
    </citation>
    <scope>NUCLEOTIDE SEQUENCE [LARGE SCALE GENOMIC DNA]</scope>
    <source>
        <strain evidence="10">PX52</strain>
    </source>
</reference>
<dbReference type="PANTHER" id="PTHR45953">
    <property type="entry name" value="IDURONATE 2-SULFATASE"/>
    <property type="match status" value="1"/>
</dbReference>
<dbReference type="KEGG" id="lrs:PX52LOC_01054"/>
<proteinExistence type="inferred from homology"/>
<keyword evidence="5" id="KW-0378">Hydrolase</keyword>
<dbReference type="AlphaFoldDB" id="A0A5C1AAN5"/>
<evidence type="ECO:0000256" key="1">
    <source>
        <dbReference type="ARBA" id="ARBA00001913"/>
    </source>
</evidence>
<keyword evidence="10" id="KW-1185">Reference proteome</keyword>
<dbReference type="Pfam" id="PF00884">
    <property type="entry name" value="Sulfatase"/>
    <property type="match status" value="1"/>
</dbReference>
<dbReference type="OrthoDB" id="9782218at2"/>
<evidence type="ECO:0000256" key="6">
    <source>
        <dbReference type="ARBA" id="ARBA00022837"/>
    </source>
</evidence>
<dbReference type="RefSeq" id="WP_149109096.1">
    <property type="nucleotide sequence ID" value="NZ_CP042425.1"/>
</dbReference>
<evidence type="ECO:0000256" key="3">
    <source>
        <dbReference type="ARBA" id="ARBA00022723"/>
    </source>
</evidence>
<evidence type="ECO:0000256" key="4">
    <source>
        <dbReference type="ARBA" id="ARBA00022729"/>
    </source>
</evidence>
<dbReference type="Gene3D" id="3.40.720.10">
    <property type="entry name" value="Alkaline Phosphatase, subunit A"/>
    <property type="match status" value="1"/>
</dbReference>
<feature type="domain" description="Sulfatase N-terminal" evidence="8">
    <location>
        <begin position="26"/>
        <end position="366"/>
    </location>
</feature>
<dbReference type="CDD" id="cd16030">
    <property type="entry name" value="iduronate-2-sulfatase"/>
    <property type="match status" value="1"/>
</dbReference>
<evidence type="ECO:0000259" key="8">
    <source>
        <dbReference type="Pfam" id="PF00884"/>
    </source>
</evidence>
<gene>
    <name evidence="9" type="ORF">PX52LOC_01054</name>
</gene>
<name>A0A5C1AAN5_9BACT</name>
<dbReference type="InterPro" id="IPR000917">
    <property type="entry name" value="Sulfatase_N"/>
</dbReference>
<keyword evidence="4 7" id="KW-0732">Signal</keyword>
<evidence type="ECO:0000256" key="5">
    <source>
        <dbReference type="ARBA" id="ARBA00022801"/>
    </source>
</evidence>
<evidence type="ECO:0000313" key="9">
    <source>
        <dbReference type="EMBL" id="QEL14184.1"/>
    </source>
</evidence>
<dbReference type="InterPro" id="IPR017850">
    <property type="entry name" value="Alkaline_phosphatase_core_sf"/>
</dbReference>
<evidence type="ECO:0000256" key="2">
    <source>
        <dbReference type="ARBA" id="ARBA00008779"/>
    </source>
</evidence>
<evidence type="ECO:0000256" key="7">
    <source>
        <dbReference type="SAM" id="SignalP"/>
    </source>
</evidence>
<keyword evidence="6" id="KW-0106">Calcium</keyword>
<dbReference type="GO" id="GO:0046872">
    <property type="term" value="F:metal ion binding"/>
    <property type="evidence" value="ECO:0007669"/>
    <property type="project" value="UniProtKB-KW"/>
</dbReference>
<feature type="chain" id="PRO_5022829656" description="Sulfatase N-terminal domain-containing protein" evidence="7">
    <location>
        <begin position="21"/>
        <end position="465"/>
    </location>
</feature>
<comment type="similarity">
    <text evidence="2">Belongs to the sulfatase family.</text>
</comment>
<organism evidence="9 10">
    <name type="scientific">Limnoglobus roseus</name>
    <dbReference type="NCBI Taxonomy" id="2598579"/>
    <lineage>
        <taxon>Bacteria</taxon>
        <taxon>Pseudomonadati</taxon>
        <taxon>Planctomycetota</taxon>
        <taxon>Planctomycetia</taxon>
        <taxon>Gemmatales</taxon>
        <taxon>Gemmataceae</taxon>
        <taxon>Limnoglobus</taxon>
    </lineage>
</organism>
<dbReference type="GO" id="GO:0005737">
    <property type="term" value="C:cytoplasm"/>
    <property type="evidence" value="ECO:0007669"/>
    <property type="project" value="TreeGrafter"/>
</dbReference>
<dbReference type="EMBL" id="CP042425">
    <property type="protein sequence ID" value="QEL14184.1"/>
    <property type="molecule type" value="Genomic_DNA"/>
</dbReference>
<accession>A0A5C1AAN5</accession>
<keyword evidence="3" id="KW-0479">Metal-binding</keyword>
<comment type="cofactor">
    <cofactor evidence="1">
        <name>Ca(2+)</name>
        <dbReference type="ChEBI" id="CHEBI:29108"/>
    </cofactor>
</comment>
<dbReference type="Proteomes" id="UP000324974">
    <property type="component" value="Chromosome"/>
</dbReference>
<protein>
    <recommendedName>
        <fullName evidence="8">Sulfatase N-terminal domain-containing protein</fullName>
    </recommendedName>
</protein>
<feature type="signal peptide" evidence="7">
    <location>
        <begin position="1"/>
        <end position="20"/>
    </location>
</feature>
<dbReference type="GO" id="GO:0004423">
    <property type="term" value="F:iduronate-2-sulfatase activity"/>
    <property type="evidence" value="ECO:0007669"/>
    <property type="project" value="InterPro"/>
</dbReference>
<evidence type="ECO:0000313" key="10">
    <source>
        <dbReference type="Proteomes" id="UP000324974"/>
    </source>
</evidence>
<dbReference type="InterPro" id="IPR035874">
    <property type="entry name" value="IDS"/>
</dbReference>
<dbReference type="PANTHER" id="PTHR45953:SF1">
    <property type="entry name" value="IDURONATE 2-SULFATASE"/>
    <property type="match status" value="1"/>
</dbReference>
<dbReference type="SUPFAM" id="SSF53649">
    <property type="entry name" value="Alkaline phosphatase-like"/>
    <property type="match status" value="1"/>
</dbReference>